<feature type="region of interest" description="Disordered" evidence="2">
    <location>
        <begin position="980"/>
        <end position="1004"/>
    </location>
</feature>
<dbReference type="Pfam" id="PF24917">
    <property type="entry name" value="BLTP3A_B"/>
    <property type="match status" value="1"/>
</dbReference>
<evidence type="ECO:0000256" key="1">
    <source>
        <dbReference type="SAM" id="Coils"/>
    </source>
</evidence>
<dbReference type="PANTHER" id="PTHR22774">
    <property type="entry name" value="CHOREIN N-TERMINAL DOMAIN-CONTAINING PROTEIN"/>
    <property type="match status" value="1"/>
</dbReference>
<gene>
    <name evidence="3" type="ORF">OXX778_LOCUS1451</name>
</gene>
<evidence type="ECO:0000313" key="4">
    <source>
        <dbReference type="Proteomes" id="UP000663879"/>
    </source>
</evidence>
<comment type="caution">
    <text evidence="3">The sequence shown here is derived from an EMBL/GenBank/DDBJ whole genome shotgun (WGS) entry which is preliminary data.</text>
</comment>
<dbReference type="Proteomes" id="UP000663879">
    <property type="component" value="Unassembled WGS sequence"/>
</dbReference>
<sequence length="1540" mass="177171">MAALIKGALVKQISKFLKNVTSNQINISTLKGEGEMKNIELDENVLMDLLELPTWLRITNARCNKANVKIQWTKLKTNPIIIYLDKIELDVEIADPLREYSTSSASKMFDKDNSGAYGFIDKCIDAIQLIIDSINVTIKSKNFNANLEMSNICVYSTTPNWKTTNDIRNTRLKDLEKDEIILFKEVAWEICRLEAYTTDVESQTQSGTSIKLIMNPSKIHIVLKKRLSDKSLINSTIHILLNEIYWMASDTQLKAAIGTYKTLSKLMTKSFNQKKKFIHIQQQQANQKANNSQAKNTSNMDKASSDILSKVFLQYDIKETSIHLQISNLNISLYADDNYSGNKLIDGGSMQFLFKNVCIDHYPYHKVGSSTKHWNNYNHTFQQRDDWSKNLFDEFVSKLEGIINLSNIKDLNQIRLKNNINLLESCTLFSLKDFCIYKVTTNLSNKNANAFSMKSKKNNSDNDKPTVTYNSLNDFLKMKDYFIEQQMFNARPFLSSNSAEFNLPGDTLFLNCFFSEFYFPEDINYPVPSPQIYVQISPILINIDFLTLLWVNTLAFSLWREKLIVDQNDKEKGKPNLMTNSTKNILHCDSYLELILPKINLSIYPSKINQNVIFTNENFIERPKALEIGIARLVITNQTLSKFNKNFTNFESTSQKSYKIVSNLIEKNSNFNTNIKKSNLDSEIQINNLAPCFNEIVTNENSSYQRCDINNDLINTTKEAVSSKIGLFLKSLNKNALNKNASKDVWNIEIDSLWIDMVDKENLPFVQNLSFNIYLVNVWDFLTKDLTQTQNHLNDKISSNSCEMGYKKAYKRLEKIIEIQNSDQKVTEKIKFRKRSNSASHASKLIHNQTKSEFICKKIYSNLNVITEIKHINVYINHSQILFLLRLVEVIDNFTKQMEIDTENTLKFKGHSGKDFIDQKDKKAQFKSFKLDDLLDEVENEAELTDASSLNFALIVNNIEVELAINDMRKDIRFEPNLTPYEDESINEPKNTIDPIKNEQKEIEKSDEITKEDFDIIAKQLDKEFMLSYVKYVYGLSTENPNNGLSFNIVQNPKDLSSSSSIDSGIQSSEKTSIFSNFSNKASAGLNKLTSKISDSNDIDPFLDDNDNMSLILSLTQDDTSSLISQADVQNLMENLKNSPSRSLSSASDVSSFTNSLNQLKQPDDQLRSYSFNSNIGRAISNTSQIVQTNSTQTKVKLNLKNLNVYLQTINENLTVLIDLEQIRIRDRKSSCKNIEKSQEILAKFKKISDDKDSQNGLVEIFLDNYSLELDIPTLTGIVDLVDDNDDFSNGEKKESIGVRAFVKNCGIKLNDDPFNPFENNPKILSVSVEQIQVDKTPDNRLIINEIKLENKFDLDAEKLKSKLTMNHEFKFVQESKSDMSCMEFRSKLNLKIDSNKFASLVLMLRKQKEENFQLQTLMDQERIKFKTQEEEMMTKMNLFEKENRLLKLELENLKQMSINNQNISVETQETNGFVVTDKNEENNLSLKLEVERKQFESLLNGYQEENELLKSKLRKTEDYVALLNIERECLMKKLNQSKF</sequence>
<feature type="coiled-coil region" evidence="1">
    <location>
        <begin position="1493"/>
        <end position="1520"/>
    </location>
</feature>
<name>A0A813MC04_9BILA</name>
<evidence type="ECO:0000313" key="3">
    <source>
        <dbReference type="EMBL" id="CAF0714322.1"/>
    </source>
</evidence>
<dbReference type="OrthoDB" id="43807at2759"/>
<keyword evidence="4" id="KW-1185">Reference proteome</keyword>
<evidence type="ECO:0000256" key="2">
    <source>
        <dbReference type="SAM" id="MobiDB-lite"/>
    </source>
</evidence>
<proteinExistence type="predicted"/>
<dbReference type="InterPro" id="IPR026728">
    <property type="entry name" value="BLTP3A/B"/>
</dbReference>
<accession>A0A813MC04</accession>
<reference evidence="3" key="1">
    <citation type="submission" date="2021-02" db="EMBL/GenBank/DDBJ databases">
        <authorList>
            <person name="Nowell W R."/>
        </authorList>
    </citation>
    <scope>NUCLEOTIDE SEQUENCE</scope>
    <source>
        <strain evidence="3">Ploen Becks lab</strain>
    </source>
</reference>
<dbReference type="PANTHER" id="PTHR22774:SF11">
    <property type="entry name" value="CHOREIN N-TERMINAL DOMAIN-CONTAINING PROTEIN"/>
    <property type="match status" value="1"/>
</dbReference>
<organism evidence="3 4">
    <name type="scientific">Brachionus calyciflorus</name>
    <dbReference type="NCBI Taxonomy" id="104777"/>
    <lineage>
        <taxon>Eukaryota</taxon>
        <taxon>Metazoa</taxon>
        <taxon>Spiralia</taxon>
        <taxon>Gnathifera</taxon>
        <taxon>Rotifera</taxon>
        <taxon>Eurotatoria</taxon>
        <taxon>Monogononta</taxon>
        <taxon>Pseudotrocha</taxon>
        <taxon>Ploima</taxon>
        <taxon>Brachionidae</taxon>
        <taxon>Brachionus</taxon>
    </lineage>
</organism>
<dbReference type="EMBL" id="CAJNOC010000093">
    <property type="protein sequence ID" value="CAF0714322.1"/>
    <property type="molecule type" value="Genomic_DNA"/>
</dbReference>
<keyword evidence="1" id="KW-0175">Coiled coil</keyword>
<protein>
    <submittedName>
        <fullName evidence="3">Uncharacterized protein</fullName>
    </submittedName>
</protein>